<sequence length="51" mass="5511">MGIIQQHMRVPSKAGLTLNKEGILRLPCLALFVERNGQGNIGGPKPMPIKS</sequence>
<evidence type="ECO:0000313" key="1">
    <source>
        <dbReference type="EMBL" id="BBI49038.1"/>
    </source>
</evidence>
<organism evidence="1 2">
    <name type="scientific">Vreelandella olivaria</name>
    <dbReference type="NCBI Taxonomy" id="390919"/>
    <lineage>
        <taxon>Bacteria</taxon>
        <taxon>Pseudomonadati</taxon>
        <taxon>Pseudomonadota</taxon>
        <taxon>Gammaproteobacteria</taxon>
        <taxon>Oceanospirillales</taxon>
        <taxon>Halomonadaceae</taxon>
        <taxon>Vreelandella</taxon>
    </lineage>
</organism>
<proteinExistence type="predicted"/>
<protein>
    <submittedName>
        <fullName evidence="1">Uncharacterized protein</fullName>
    </submittedName>
</protein>
<accession>A0ABM7GET6</accession>
<dbReference type="EMBL" id="AP019416">
    <property type="protein sequence ID" value="BBI49038.1"/>
    <property type="molecule type" value="Genomic_DNA"/>
</dbReference>
<keyword evidence="2" id="KW-1185">Reference proteome</keyword>
<evidence type="ECO:0000313" key="2">
    <source>
        <dbReference type="Proteomes" id="UP000289555"/>
    </source>
</evidence>
<reference evidence="2" key="1">
    <citation type="journal article" date="2019" name="Microbiol. Resour. Announc.">
        <title>Complete Genome Sequence of Halomonas olivaria, a Moderately Halophilic Bacterium Isolated from Olive Processing Effluents, Obtained by Nanopore Sequencing.</title>
        <authorList>
            <person name="Nagata S."/>
            <person name="Ii K.M."/>
            <person name="Tsukimi T."/>
            <person name="Miura M.C."/>
            <person name="Galipon J."/>
            <person name="Arakawa K."/>
        </authorList>
    </citation>
    <scope>NUCLEOTIDE SEQUENCE [LARGE SCALE GENOMIC DNA]</scope>
    <source>
        <strain evidence="2">TYRC17</strain>
    </source>
</reference>
<gene>
    <name evidence="1" type="ORF">HORIV_14590</name>
</gene>
<name>A0ABM7GET6_9GAMM</name>
<dbReference type="Proteomes" id="UP000289555">
    <property type="component" value="Chromosome"/>
</dbReference>